<accession>A0A371H1Z8</accession>
<dbReference type="OrthoDB" id="1432377at2759"/>
<feature type="non-terminal residue" evidence="12">
    <location>
        <position position="1"/>
    </location>
</feature>
<dbReference type="AlphaFoldDB" id="A0A371H1Z8"/>
<dbReference type="InterPro" id="IPR001611">
    <property type="entry name" value="Leu-rich_rpt"/>
</dbReference>
<dbReference type="Pfam" id="PF13855">
    <property type="entry name" value="LRR_8"/>
    <property type="match status" value="1"/>
</dbReference>
<protein>
    <submittedName>
        <fullName evidence="12">Protein BRASSINOSTEROID INSENSITIVE 1</fullName>
    </submittedName>
</protein>
<evidence type="ECO:0000256" key="7">
    <source>
        <dbReference type="ARBA" id="ARBA00022989"/>
    </source>
</evidence>
<dbReference type="PANTHER" id="PTHR48063:SF98">
    <property type="entry name" value="LRR RECEPTOR-LIKE SERINE_THREONINE-PROTEIN KINASE FLS2"/>
    <property type="match status" value="1"/>
</dbReference>
<dbReference type="SUPFAM" id="SSF52058">
    <property type="entry name" value="L domain-like"/>
    <property type="match status" value="1"/>
</dbReference>
<evidence type="ECO:0000256" key="8">
    <source>
        <dbReference type="ARBA" id="ARBA00023136"/>
    </source>
</evidence>
<evidence type="ECO:0000256" key="11">
    <source>
        <dbReference type="SAM" id="Phobius"/>
    </source>
</evidence>
<dbReference type="FunFam" id="3.80.10.10:FF:000111">
    <property type="entry name" value="LRR receptor-like serine/threonine-protein kinase ERECTA"/>
    <property type="match status" value="1"/>
</dbReference>
<gene>
    <name evidence="12" type="primary">BRI1</name>
    <name evidence="12" type="ORF">CR513_20487</name>
</gene>
<feature type="transmembrane region" description="Helical" evidence="11">
    <location>
        <begin position="388"/>
        <end position="409"/>
    </location>
</feature>
<sequence>MSKLQYLELSDNSLLALTFTKNWVPPFQLRYIGLRSCMLGPTFPKWLRTQNFFDELDISNAGITDMVPKWFWNISSLREMVSVNISYNNLYEKIPTSMGSLDYLHALLLRNNSLTNEIPLSLRSCTKLVMLDMAENRLSGPIPTWIGSKLQDLKFLSLRRNHFNGSLPLEICHLRSIRLLDLSLNNLSGKIPKCIKSFTSMAQKTSSTDYLSYSARYNRYSSKRLLLNALLMWKGSEQMFKNIELLLLKSIDLSSNHFSEEIPVEIEKLLELVSLNLSRNNLTGKIPSNIGKLTSLEFLDLSRNQLVDSIPLSLTQIDRLTMLDLSHNNLSGEIPMSTQLQSFDASSYEDNLDLCGPPLVKLCNKGGAPSKAKVEVGENEYSLFTDEFYISMAFGFVISFWVVFGSILLNRSWRYAYFKFLNNLSDNIYVKVALLLKVTKD</sequence>
<keyword evidence="13" id="KW-1185">Reference proteome</keyword>
<keyword evidence="7 11" id="KW-1133">Transmembrane helix</keyword>
<dbReference type="STRING" id="157652.A0A371H1Z8"/>
<keyword evidence="4 11" id="KW-0812">Transmembrane</keyword>
<dbReference type="PROSITE" id="PS51450">
    <property type="entry name" value="LRR"/>
    <property type="match status" value="1"/>
</dbReference>
<evidence type="ECO:0000313" key="13">
    <source>
        <dbReference type="Proteomes" id="UP000257109"/>
    </source>
</evidence>
<dbReference type="InterPro" id="IPR032675">
    <property type="entry name" value="LRR_dom_sf"/>
</dbReference>
<keyword evidence="8 11" id="KW-0472">Membrane</keyword>
<proteinExistence type="inferred from homology"/>
<comment type="subcellular location">
    <subcellularLocation>
        <location evidence="1">Membrane</location>
        <topology evidence="1">Single-pass type I membrane protein</topology>
    </subcellularLocation>
</comment>
<keyword evidence="6" id="KW-0677">Repeat</keyword>
<dbReference type="PRINTS" id="PR00019">
    <property type="entry name" value="LEURICHRPT"/>
</dbReference>
<dbReference type="PANTHER" id="PTHR48063">
    <property type="entry name" value="LRR RECEPTOR-LIKE KINASE"/>
    <property type="match status" value="1"/>
</dbReference>
<evidence type="ECO:0000256" key="10">
    <source>
        <dbReference type="ARBA" id="ARBA00023180"/>
    </source>
</evidence>
<dbReference type="GO" id="GO:0016020">
    <property type="term" value="C:membrane"/>
    <property type="evidence" value="ECO:0007669"/>
    <property type="project" value="UniProtKB-SubCell"/>
</dbReference>
<keyword evidence="9" id="KW-0675">Receptor</keyword>
<evidence type="ECO:0000256" key="6">
    <source>
        <dbReference type="ARBA" id="ARBA00022737"/>
    </source>
</evidence>
<dbReference type="Proteomes" id="UP000257109">
    <property type="component" value="Unassembled WGS sequence"/>
</dbReference>
<evidence type="ECO:0000256" key="4">
    <source>
        <dbReference type="ARBA" id="ARBA00022692"/>
    </source>
</evidence>
<reference evidence="12" key="1">
    <citation type="submission" date="2018-05" db="EMBL/GenBank/DDBJ databases">
        <title>Draft genome of Mucuna pruriens seed.</title>
        <authorList>
            <person name="Nnadi N.E."/>
            <person name="Vos R."/>
            <person name="Hasami M.H."/>
            <person name="Devisetty U.K."/>
            <person name="Aguiy J.C."/>
        </authorList>
    </citation>
    <scope>NUCLEOTIDE SEQUENCE [LARGE SCALE GENOMIC DNA]</scope>
    <source>
        <strain evidence="12">JCA_2017</strain>
    </source>
</reference>
<keyword evidence="10" id="KW-0325">Glycoprotein</keyword>
<evidence type="ECO:0000256" key="3">
    <source>
        <dbReference type="ARBA" id="ARBA00022614"/>
    </source>
</evidence>
<keyword evidence="3" id="KW-0433">Leucine-rich repeat</keyword>
<dbReference type="Gene3D" id="3.80.10.10">
    <property type="entry name" value="Ribonuclease Inhibitor"/>
    <property type="match status" value="1"/>
</dbReference>
<comment type="similarity">
    <text evidence="2">Belongs to the RLP family.</text>
</comment>
<evidence type="ECO:0000256" key="5">
    <source>
        <dbReference type="ARBA" id="ARBA00022729"/>
    </source>
</evidence>
<dbReference type="EMBL" id="QJKJ01003812">
    <property type="protein sequence ID" value="RDX96815.1"/>
    <property type="molecule type" value="Genomic_DNA"/>
</dbReference>
<evidence type="ECO:0000313" key="12">
    <source>
        <dbReference type="EMBL" id="RDX96815.1"/>
    </source>
</evidence>
<evidence type="ECO:0000256" key="9">
    <source>
        <dbReference type="ARBA" id="ARBA00023170"/>
    </source>
</evidence>
<evidence type="ECO:0000256" key="2">
    <source>
        <dbReference type="ARBA" id="ARBA00009592"/>
    </source>
</evidence>
<comment type="caution">
    <text evidence="12">The sequence shown here is derived from an EMBL/GenBank/DDBJ whole genome shotgun (WGS) entry which is preliminary data.</text>
</comment>
<organism evidence="12 13">
    <name type="scientific">Mucuna pruriens</name>
    <name type="common">Velvet bean</name>
    <name type="synonym">Dolichos pruriens</name>
    <dbReference type="NCBI Taxonomy" id="157652"/>
    <lineage>
        <taxon>Eukaryota</taxon>
        <taxon>Viridiplantae</taxon>
        <taxon>Streptophyta</taxon>
        <taxon>Embryophyta</taxon>
        <taxon>Tracheophyta</taxon>
        <taxon>Spermatophyta</taxon>
        <taxon>Magnoliopsida</taxon>
        <taxon>eudicotyledons</taxon>
        <taxon>Gunneridae</taxon>
        <taxon>Pentapetalae</taxon>
        <taxon>rosids</taxon>
        <taxon>fabids</taxon>
        <taxon>Fabales</taxon>
        <taxon>Fabaceae</taxon>
        <taxon>Papilionoideae</taxon>
        <taxon>50 kb inversion clade</taxon>
        <taxon>NPAAA clade</taxon>
        <taxon>indigoferoid/millettioid clade</taxon>
        <taxon>Phaseoleae</taxon>
        <taxon>Mucuna</taxon>
    </lineage>
</organism>
<name>A0A371H1Z8_MUCPR</name>
<dbReference type="FunFam" id="3.80.10.10:FF:000041">
    <property type="entry name" value="LRR receptor-like serine/threonine-protein kinase ERECTA"/>
    <property type="match status" value="1"/>
</dbReference>
<dbReference type="InterPro" id="IPR046956">
    <property type="entry name" value="RLP23-like"/>
</dbReference>
<dbReference type="Pfam" id="PF00560">
    <property type="entry name" value="LRR_1"/>
    <property type="match status" value="4"/>
</dbReference>
<evidence type="ECO:0000256" key="1">
    <source>
        <dbReference type="ARBA" id="ARBA00004479"/>
    </source>
</evidence>
<keyword evidence="5" id="KW-0732">Signal</keyword>